<reference evidence="1" key="1">
    <citation type="submission" date="2022-11" db="EMBL/GenBank/DDBJ databases">
        <authorList>
            <person name="Petersen C."/>
        </authorList>
    </citation>
    <scope>NUCLEOTIDE SEQUENCE</scope>
    <source>
        <strain evidence="1">IBT 29864</strain>
    </source>
</reference>
<evidence type="ECO:0000313" key="1">
    <source>
        <dbReference type="EMBL" id="KAJ5368208.1"/>
    </source>
</evidence>
<reference evidence="1" key="2">
    <citation type="journal article" date="2023" name="IMA Fungus">
        <title>Comparative genomic study of the Penicillium genus elucidates a diverse pangenome and 15 lateral gene transfer events.</title>
        <authorList>
            <person name="Petersen C."/>
            <person name="Sorensen T."/>
            <person name="Nielsen M.R."/>
            <person name="Sondergaard T.E."/>
            <person name="Sorensen J.L."/>
            <person name="Fitzpatrick D.A."/>
            <person name="Frisvad J.C."/>
            <person name="Nielsen K.L."/>
        </authorList>
    </citation>
    <scope>NUCLEOTIDE SEQUENCE</scope>
    <source>
        <strain evidence="1">IBT 29864</strain>
    </source>
</reference>
<evidence type="ECO:0000313" key="2">
    <source>
        <dbReference type="Proteomes" id="UP001147782"/>
    </source>
</evidence>
<dbReference type="RefSeq" id="XP_056552950.1">
    <property type="nucleotide sequence ID" value="XM_056700887.1"/>
</dbReference>
<accession>A0A9W9RXH9</accession>
<organism evidence="1 2">
    <name type="scientific">Penicillium cataractarum</name>
    <dbReference type="NCBI Taxonomy" id="2100454"/>
    <lineage>
        <taxon>Eukaryota</taxon>
        <taxon>Fungi</taxon>
        <taxon>Dikarya</taxon>
        <taxon>Ascomycota</taxon>
        <taxon>Pezizomycotina</taxon>
        <taxon>Eurotiomycetes</taxon>
        <taxon>Eurotiomycetidae</taxon>
        <taxon>Eurotiales</taxon>
        <taxon>Aspergillaceae</taxon>
        <taxon>Penicillium</taxon>
    </lineage>
</organism>
<keyword evidence="2" id="KW-1185">Reference proteome</keyword>
<gene>
    <name evidence="1" type="ORF">N7496_007968</name>
</gene>
<sequence>MFSTATFEDLRKSYVDNLQQIIVTLRGRPSELGTIDIAQSLKDIWKDTDKLREAGHRAGSRSSRVVPACFETRCDIVKAELHHQSKMIREGKFHHEFIIAVLEVFTVQIGRLTVAEEDGNQFANEMESRADVMDSGWKMSAPLINEVAEAERSAVYD</sequence>
<dbReference type="AlphaFoldDB" id="A0A9W9RXH9"/>
<dbReference type="Proteomes" id="UP001147782">
    <property type="component" value="Unassembled WGS sequence"/>
</dbReference>
<dbReference type="EMBL" id="JAPZBS010000007">
    <property type="protein sequence ID" value="KAJ5368208.1"/>
    <property type="molecule type" value="Genomic_DNA"/>
</dbReference>
<name>A0A9W9RXH9_9EURO</name>
<protein>
    <submittedName>
        <fullName evidence="1">Uncharacterized protein</fullName>
    </submittedName>
</protein>
<comment type="caution">
    <text evidence="1">The sequence shown here is derived from an EMBL/GenBank/DDBJ whole genome shotgun (WGS) entry which is preliminary data.</text>
</comment>
<dbReference type="GeneID" id="81440066"/>
<proteinExistence type="predicted"/>